<dbReference type="AlphaFoldDB" id="A0AAP0KZV4"/>
<accession>A0AAP0KZV4</accession>
<dbReference type="Proteomes" id="UP001420932">
    <property type="component" value="Unassembled WGS sequence"/>
</dbReference>
<reference evidence="1 2" key="1">
    <citation type="submission" date="2024-01" db="EMBL/GenBank/DDBJ databases">
        <title>Genome assemblies of Stephania.</title>
        <authorList>
            <person name="Yang L."/>
        </authorList>
    </citation>
    <scope>NUCLEOTIDE SEQUENCE [LARGE SCALE GENOMIC DNA]</scope>
    <source>
        <strain evidence="1">YNDBR</strain>
        <tissue evidence="1">Leaf</tissue>
    </source>
</reference>
<keyword evidence="2" id="KW-1185">Reference proteome</keyword>
<evidence type="ECO:0000313" key="1">
    <source>
        <dbReference type="EMBL" id="KAK9161028.1"/>
    </source>
</evidence>
<sequence>MRSNVRHCATVLQYSTHFHTKPTASVLAIHQDPHIPNLDANHVAVHLGTTLRSSHHIKTLSPPFGFRFSISVRENVFASLLSRCRACPSSTVGPIASAGASSEPYRRFPEPLRFPGRRWGLWRDLGDSCGVSGFWSRCVMGKVGGDGVGFGEVEEEDMVPLKHFIEKKKNVFLLKKAKGKLRASGADGELLSGGEAGKGDGVENGVSVNVEKVGACASENERGNDCGEKGVEWD</sequence>
<proteinExistence type="predicted"/>
<dbReference type="EMBL" id="JBBNAF010000003">
    <property type="protein sequence ID" value="KAK9161028.1"/>
    <property type="molecule type" value="Genomic_DNA"/>
</dbReference>
<gene>
    <name evidence="1" type="ORF">Syun_007369</name>
</gene>
<evidence type="ECO:0000313" key="2">
    <source>
        <dbReference type="Proteomes" id="UP001420932"/>
    </source>
</evidence>
<name>A0AAP0KZV4_9MAGN</name>
<protein>
    <submittedName>
        <fullName evidence="1">Uncharacterized protein</fullName>
    </submittedName>
</protein>
<organism evidence="1 2">
    <name type="scientific">Stephania yunnanensis</name>
    <dbReference type="NCBI Taxonomy" id="152371"/>
    <lineage>
        <taxon>Eukaryota</taxon>
        <taxon>Viridiplantae</taxon>
        <taxon>Streptophyta</taxon>
        <taxon>Embryophyta</taxon>
        <taxon>Tracheophyta</taxon>
        <taxon>Spermatophyta</taxon>
        <taxon>Magnoliopsida</taxon>
        <taxon>Ranunculales</taxon>
        <taxon>Menispermaceae</taxon>
        <taxon>Menispermoideae</taxon>
        <taxon>Cissampelideae</taxon>
        <taxon>Stephania</taxon>
    </lineage>
</organism>
<comment type="caution">
    <text evidence="1">The sequence shown here is derived from an EMBL/GenBank/DDBJ whole genome shotgun (WGS) entry which is preliminary data.</text>
</comment>